<dbReference type="RefSeq" id="WP_124343769.1">
    <property type="nucleotide sequence ID" value="NZ_BHYL01000255.1"/>
</dbReference>
<comment type="caution">
    <text evidence="1">The sequence shown here is derived from an EMBL/GenBank/DDBJ whole genome shotgun (WGS) entry which is preliminary data.</text>
</comment>
<accession>A0A401V2Z3</accession>
<sequence>MTGWRIDPAGVVGVLQRVDTASTDLAAVAGRATDTCVEVMDATHDALVATELVAFVETYTAQTAANLARVAALASAASDASALYQAGDEQMAGETLRAAQTTWGWTS</sequence>
<evidence type="ECO:0000313" key="1">
    <source>
        <dbReference type="EMBL" id="GCD21256.1"/>
    </source>
</evidence>
<evidence type="ECO:0000313" key="2">
    <source>
        <dbReference type="Proteomes" id="UP000288246"/>
    </source>
</evidence>
<dbReference type="AlphaFoldDB" id="A0A401V2Z3"/>
<proteinExistence type="predicted"/>
<reference evidence="1 2" key="1">
    <citation type="submission" date="2018-11" db="EMBL/GenBank/DDBJ databases">
        <title>Draft genome sequence of Cellulomonas takizawaensis strain TKZ-21.</title>
        <authorList>
            <person name="Yamamura H."/>
            <person name="Hayashi T."/>
            <person name="Hamada M."/>
            <person name="Serisawa Y."/>
            <person name="Matsuyama K."/>
            <person name="Nakagawa Y."/>
            <person name="Otoguro M."/>
            <person name="Yanagida F."/>
            <person name="Hayakawa M."/>
        </authorList>
    </citation>
    <scope>NUCLEOTIDE SEQUENCE [LARGE SCALE GENOMIC DNA]</scope>
    <source>
        <strain evidence="1 2">TKZ-21</strain>
    </source>
</reference>
<gene>
    <name evidence="1" type="ORF">CTKZ_28180</name>
</gene>
<dbReference type="Pfam" id="PF20117">
    <property type="entry name" value="DUF6507"/>
    <property type="match status" value="1"/>
</dbReference>
<dbReference type="EMBL" id="BHYL01000255">
    <property type="protein sequence ID" value="GCD21256.1"/>
    <property type="molecule type" value="Genomic_DNA"/>
</dbReference>
<dbReference type="Proteomes" id="UP000288246">
    <property type="component" value="Unassembled WGS sequence"/>
</dbReference>
<name>A0A401V2Z3_9CELL</name>
<dbReference type="InterPro" id="IPR045436">
    <property type="entry name" value="DUF6507"/>
</dbReference>
<organism evidence="1 2">
    <name type="scientific">Cellulomonas algicola</name>
    <dbReference type="NCBI Taxonomy" id="2071633"/>
    <lineage>
        <taxon>Bacteria</taxon>
        <taxon>Bacillati</taxon>
        <taxon>Actinomycetota</taxon>
        <taxon>Actinomycetes</taxon>
        <taxon>Micrococcales</taxon>
        <taxon>Cellulomonadaceae</taxon>
        <taxon>Cellulomonas</taxon>
    </lineage>
</organism>
<dbReference type="OrthoDB" id="4829084at2"/>
<keyword evidence="2" id="KW-1185">Reference proteome</keyword>
<protein>
    <submittedName>
        <fullName evidence="1">Uncharacterized protein</fullName>
    </submittedName>
</protein>